<accession>A0A8J5KMM2</accession>
<feature type="transmembrane region" description="Helical" evidence="7">
    <location>
        <begin position="355"/>
        <end position="379"/>
    </location>
</feature>
<proteinExistence type="inferred from homology"/>
<feature type="transmembrane region" description="Helical" evidence="7">
    <location>
        <begin position="86"/>
        <end position="106"/>
    </location>
</feature>
<evidence type="ECO:0000256" key="6">
    <source>
        <dbReference type="ARBA" id="ARBA00023136"/>
    </source>
</evidence>
<comment type="subcellular location">
    <subcellularLocation>
        <location evidence="1">Membrane</location>
        <topology evidence="1">Multi-pass membrane protein</topology>
    </subcellularLocation>
</comment>
<dbReference type="Pfam" id="PF01733">
    <property type="entry name" value="Nucleoside_tran"/>
    <property type="match status" value="2"/>
</dbReference>
<protein>
    <submittedName>
        <fullName evidence="8">Uncharacterized protein</fullName>
    </submittedName>
</protein>
<feature type="transmembrane region" description="Helical" evidence="7">
    <location>
        <begin position="834"/>
        <end position="852"/>
    </location>
</feature>
<feature type="transmembrane region" description="Helical" evidence="7">
    <location>
        <begin position="711"/>
        <end position="729"/>
    </location>
</feature>
<feature type="transmembrane region" description="Helical" evidence="7">
    <location>
        <begin position="521"/>
        <end position="544"/>
    </location>
</feature>
<feature type="transmembrane region" description="Helical" evidence="7">
    <location>
        <begin position="774"/>
        <end position="794"/>
    </location>
</feature>
<feature type="transmembrane region" description="Helical" evidence="7">
    <location>
        <begin position="806"/>
        <end position="822"/>
    </location>
</feature>
<evidence type="ECO:0000256" key="3">
    <source>
        <dbReference type="ARBA" id="ARBA00022448"/>
    </source>
</evidence>
<organism evidence="8 9">
    <name type="scientific">Zingiber officinale</name>
    <name type="common">Ginger</name>
    <name type="synonym">Amomum zingiber</name>
    <dbReference type="NCBI Taxonomy" id="94328"/>
    <lineage>
        <taxon>Eukaryota</taxon>
        <taxon>Viridiplantae</taxon>
        <taxon>Streptophyta</taxon>
        <taxon>Embryophyta</taxon>
        <taxon>Tracheophyta</taxon>
        <taxon>Spermatophyta</taxon>
        <taxon>Magnoliopsida</taxon>
        <taxon>Liliopsida</taxon>
        <taxon>Zingiberales</taxon>
        <taxon>Zingiberaceae</taxon>
        <taxon>Zingiber</taxon>
    </lineage>
</organism>
<feature type="transmembrane region" description="Helical" evidence="7">
    <location>
        <begin position="442"/>
        <end position="464"/>
    </location>
</feature>
<evidence type="ECO:0000256" key="4">
    <source>
        <dbReference type="ARBA" id="ARBA00022692"/>
    </source>
</evidence>
<keyword evidence="3" id="KW-0813">Transport</keyword>
<dbReference type="GO" id="GO:0005337">
    <property type="term" value="F:nucleoside transmembrane transporter activity"/>
    <property type="evidence" value="ECO:0007669"/>
    <property type="project" value="InterPro"/>
</dbReference>
<keyword evidence="4 7" id="KW-0812">Transmembrane</keyword>
<feature type="transmembrane region" description="Helical" evidence="7">
    <location>
        <begin position="112"/>
        <end position="132"/>
    </location>
</feature>
<gene>
    <name evidence="8" type="ORF">ZIOFF_052929</name>
</gene>
<name>A0A8J5KMM2_ZINOF</name>
<dbReference type="Proteomes" id="UP000734854">
    <property type="component" value="Unassembled WGS sequence"/>
</dbReference>
<evidence type="ECO:0000256" key="7">
    <source>
        <dbReference type="SAM" id="Phobius"/>
    </source>
</evidence>
<feature type="transmembrane region" description="Helical" evidence="7">
    <location>
        <begin position="185"/>
        <end position="206"/>
    </location>
</feature>
<feature type="transmembrane region" description="Helical" evidence="7">
    <location>
        <begin position="391"/>
        <end position="413"/>
    </location>
</feature>
<keyword evidence="5 7" id="KW-1133">Transmembrane helix</keyword>
<reference evidence="8 9" key="1">
    <citation type="submission" date="2020-08" db="EMBL/GenBank/DDBJ databases">
        <title>Plant Genome Project.</title>
        <authorList>
            <person name="Zhang R.-G."/>
        </authorList>
    </citation>
    <scope>NUCLEOTIDE SEQUENCE [LARGE SCALE GENOMIC DNA]</scope>
    <source>
        <tissue evidence="8">Rhizome</tissue>
    </source>
</reference>
<dbReference type="InterPro" id="IPR002259">
    <property type="entry name" value="Eqnu_transpt"/>
</dbReference>
<sequence length="949" mass="103385">MSNHMQNLEFDKTKGRFTMLFTIWLLGNGTLFAWNSIITIGDYYASLFPTYHPMKALPFVYQSFALVTTAILAYHEARLNTRYRNLLGYSLFFSSSLGLIVLDLATMGKGGLGIFIGVCIASAVFGIACGYVSGGIVGDISLMCPELIISFMAGFAAAGTLTATLRLITKAAFESSDDGLRKGAMLFLAISTSFELICVYLYAFIFPKLPIVKYYRAKAASEGSKTVTADLAAAGIQLSTNVAAAMEDPNQFERLSNKELLLQNIDYVLDIFLIYVLTLSIFPGFIAEDTRSHSLGSWYTLVLITMYHVWDLVGGYVPLLKPAKLVSRKGLIFASLSRFLFIPAFYFTAKHGDQGWMIMLTSVLGLSHGYLSVCIFSEAPKGYKGPEQNALGNLLSAVLTAGIFLGVGLSWLWLIGKGYSLFFSSSLGLIVLDLATMGKGGLSIFIGVYIASAVFDVAGGYVVGGMVGDISLMCPELIISFMTGFAAARTLTATLRLITKAAFESSDDALRKGTREMIGDISLMCPKFIISFMAGFAAAGSLTATLKLITKAPFESSDDGLRKGAMLFLTISTSFELICVFLYAFIFPKLPIVKYYRAKAAFEGSKTVTSDLTVAGIQLSTDAAAMEDPNQFERLSNKELLLQNIDYALDIFLIYVLTLSIFPGFIAEDTRSHSLGSWYTLVLITMYHVWDLVGGFVPLLKLVKLVSRKGLIFACLSRFLFIPAFYFTAKHGDQGWMIMLTSFLGLSHGYLSVCIFSEAPKRYKGPEQNALGNLLSKVLTAGIFLGVGLSWLWLISKDVPSNEALTFVYQSFAPVTIAILAYHEARLNTRCRNLLGYSLFFLRSLGLIMLDLEPTSKGGLGIFIGVCITSAIFGVFGGYVVGEMFLMAGFATARTLTATLRLITKATFESSNDGLHNGARSGAKCIGELVVYSYDYMYFSLALDAAGYG</sequence>
<feature type="transmembrane region" description="Helical" evidence="7">
    <location>
        <begin position="331"/>
        <end position="349"/>
    </location>
</feature>
<keyword evidence="9" id="KW-1185">Reference proteome</keyword>
<feature type="transmembrane region" description="Helical" evidence="7">
    <location>
        <begin position="735"/>
        <end position="753"/>
    </location>
</feature>
<feature type="transmembrane region" description="Helical" evidence="7">
    <location>
        <begin position="564"/>
        <end position="587"/>
    </location>
</feature>
<dbReference type="EMBL" id="JACMSC010000015">
    <property type="protein sequence ID" value="KAG6484414.1"/>
    <property type="molecule type" value="Genomic_DNA"/>
</dbReference>
<comment type="similarity">
    <text evidence="2">Belongs to the SLC29A/ENT transporter (TC 2.A.57) family.</text>
</comment>
<dbReference type="PANTHER" id="PTHR10332:SF30">
    <property type="entry name" value="EQUILIBRATIVE NUCLEOTIDE TRANSPORTER 2"/>
    <property type="match status" value="1"/>
</dbReference>
<evidence type="ECO:0000313" key="8">
    <source>
        <dbReference type="EMBL" id="KAG6484414.1"/>
    </source>
</evidence>
<feature type="transmembrane region" description="Helical" evidence="7">
    <location>
        <begin position="647"/>
        <end position="666"/>
    </location>
</feature>
<feature type="transmembrane region" description="Helical" evidence="7">
    <location>
        <begin position="298"/>
        <end position="319"/>
    </location>
</feature>
<feature type="transmembrane region" description="Helical" evidence="7">
    <location>
        <begin position="678"/>
        <end position="699"/>
    </location>
</feature>
<feature type="transmembrane region" description="Helical" evidence="7">
    <location>
        <begin position="267"/>
        <end position="286"/>
    </location>
</feature>
<evidence type="ECO:0000313" key="9">
    <source>
        <dbReference type="Proteomes" id="UP000734854"/>
    </source>
</evidence>
<dbReference type="AlphaFoldDB" id="A0A8J5KMM2"/>
<comment type="caution">
    <text evidence="8">The sequence shown here is derived from an EMBL/GenBank/DDBJ whole genome shotgun (WGS) entry which is preliminary data.</text>
</comment>
<feature type="transmembrane region" description="Helical" evidence="7">
    <location>
        <begin position="144"/>
        <end position="165"/>
    </location>
</feature>
<evidence type="ECO:0000256" key="2">
    <source>
        <dbReference type="ARBA" id="ARBA00007965"/>
    </source>
</evidence>
<keyword evidence="6 7" id="KW-0472">Membrane</keyword>
<dbReference type="PANTHER" id="PTHR10332">
    <property type="entry name" value="EQUILIBRATIVE NUCLEOSIDE TRANSPORTER"/>
    <property type="match status" value="1"/>
</dbReference>
<feature type="transmembrane region" description="Helical" evidence="7">
    <location>
        <begin position="56"/>
        <end position="74"/>
    </location>
</feature>
<feature type="transmembrane region" description="Helical" evidence="7">
    <location>
        <begin position="858"/>
        <end position="881"/>
    </location>
</feature>
<evidence type="ECO:0000256" key="1">
    <source>
        <dbReference type="ARBA" id="ARBA00004141"/>
    </source>
</evidence>
<dbReference type="GO" id="GO:0005886">
    <property type="term" value="C:plasma membrane"/>
    <property type="evidence" value="ECO:0007669"/>
    <property type="project" value="TreeGrafter"/>
</dbReference>
<evidence type="ECO:0000256" key="5">
    <source>
        <dbReference type="ARBA" id="ARBA00022989"/>
    </source>
</evidence>
<feature type="transmembrane region" description="Helical" evidence="7">
    <location>
        <begin position="21"/>
        <end position="44"/>
    </location>
</feature>